<feature type="region of interest" description="Disordered" evidence="1">
    <location>
        <begin position="117"/>
        <end position="193"/>
    </location>
</feature>
<keyword evidence="3" id="KW-1185">Reference proteome</keyword>
<feature type="region of interest" description="Disordered" evidence="1">
    <location>
        <begin position="1"/>
        <end position="47"/>
    </location>
</feature>
<comment type="caution">
    <text evidence="2">The sequence shown here is derived from an EMBL/GenBank/DDBJ whole genome shotgun (WGS) entry which is preliminary data.</text>
</comment>
<dbReference type="EMBL" id="AVOT02102090">
    <property type="protein sequence ID" value="MBW0578085.1"/>
    <property type="molecule type" value="Genomic_DNA"/>
</dbReference>
<feature type="compositionally biased region" description="Polar residues" evidence="1">
    <location>
        <begin position="1"/>
        <end position="15"/>
    </location>
</feature>
<protein>
    <submittedName>
        <fullName evidence="2">Uncharacterized protein</fullName>
    </submittedName>
</protein>
<gene>
    <name evidence="2" type="ORF">O181_117800</name>
</gene>
<dbReference type="Proteomes" id="UP000765509">
    <property type="component" value="Unassembled WGS sequence"/>
</dbReference>
<name>A0A9Q3KB17_9BASI</name>
<organism evidence="2 3">
    <name type="scientific">Austropuccinia psidii MF-1</name>
    <dbReference type="NCBI Taxonomy" id="1389203"/>
    <lineage>
        <taxon>Eukaryota</taxon>
        <taxon>Fungi</taxon>
        <taxon>Dikarya</taxon>
        <taxon>Basidiomycota</taxon>
        <taxon>Pucciniomycotina</taxon>
        <taxon>Pucciniomycetes</taxon>
        <taxon>Pucciniales</taxon>
        <taxon>Sphaerophragmiaceae</taxon>
        <taxon>Austropuccinia</taxon>
    </lineage>
</organism>
<proteinExistence type="predicted"/>
<reference evidence="2" key="1">
    <citation type="submission" date="2021-03" db="EMBL/GenBank/DDBJ databases">
        <title>Draft genome sequence of rust myrtle Austropuccinia psidii MF-1, a brazilian biotype.</title>
        <authorList>
            <person name="Quecine M.C."/>
            <person name="Pachon D.M.R."/>
            <person name="Bonatelli M.L."/>
            <person name="Correr F.H."/>
            <person name="Franceschini L.M."/>
            <person name="Leite T.F."/>
            <person name="Margarido G.R.A."/>
            <person name="Almeida C.A."/>
            <person name="Ferrarezi J.A."/>
            <person name="Labate C.A."/>
        </authorList>
    </citation>
    <scope>NUCLEOTIDE SEQUENCE</scope>
    <source>
        <strain evidence="2">MF-1</strain>
    </source>
</reference>
<sequence>MTPTRSGSNYSIQSNGSGPGHSSHKSKGQDCQPGGESQIEDARASTSSQRLAINFYTLIESGEAEITAIPVVRPEPFPTGKNRNIPVSIQELVYGGNAAGVGTSAKSLDMHNELISSSEEVHGPRKARLKNQSMLSENQKKKLAKKKVKSPVEAAKSPQEKIHLNKCQIRQANPKEHSEGQEKGKRKAKAQVEQAYPQSYIITKKEKKAMENVFNMARTLMELKKRRRKE</sequence>
<evidence type="ECO:0000313" key="2">
    <source>
        <dbReference type="EMBL" id="MBW0578085.1"/>
    </source>
</evidence>
<dbReference type="AlphaFoldDB" id="A0A9Q3KB17"/>
<evidence type="ECO:0000313" key="3">
    <source>
        <dbReference type="Proteomes" id="UP000765509"/>
    </source>
</evidence>
<evidence type="ECO:0000256" key="1">
    <source>
        <dbReference type="SAM" id="MobiDB-lite"/>
    </source>
</evidence>
<feature type="compositionally biased region" description="Basic and acidic residues" evidence="1">
    <location>
        <begin position="173"/>
        <end position="183"/>
    </location>
</feature>
<accession>A0A9Q3KB17</accession>